<dbReference type="eggNOG" id="COG0153">
    <property type="taxonomic scope" value="Bacteria"/>
</dbReference>
<dbReference type="InterPro" id="IPR014721">
    <property type="entry name" value="Ribsml_uS5_D2-typ_fold_subgr"/>
</dbReference>
<dbReference type="InterPro" id="IPR020568">
    <property type="entry name" value="Ribosomal_Su5_D2-typ_SF"/>
</dbReference>
<dbReference type="InterPro" id="IPR029044">
    <property type="entry name" value="Nucleotide-diphossugar_trans"/>
</dbReference>
<keyword evidence="9" id="KW-0175">Coiled coil</keyword>
<proteinExistence type="inferred from homology"/>
<dbReference type="InterPro" id="IPR036554">
    <property type="entry name" value="GHMP_kinase_C_sf"/>
</dbReference>
<evidence type="ECO:0000256" key="1">
    <source>
        <dbReference type="ARBA" id="ARBA00006890"/>
    </source>
</evidence>
<dbReference type="GO" id="GO:0016301">
    <property type="term" value="F:kinase activity"/>
    <property type="evidence" value="ECO:0007669"/>
    <property type="project" value="UniProtKB-KW"/>
</dbReference>
<sequence>MSSRKFDLFVPGRLCIIGEHSDWAGIHRMTNADIVPGQAIVTGIEQGIYATVEKADNFIVESPLAMYHGEALNCEMDTDKLLDVAYKGGFFSYVAGVASYVSENYHVEGLKITITKMDLPIKSGLSSSAAICVLVARAFNRMYNLHLNTMGEMRIAYSGEQRTPSRCGRLDQACAYGVNPVRMYFDGTEISVKTLTVKIPLYFVVANLNAGKDTVKILADLNKCFPFAQNDTEKSVQEALGRDNVVFIDKACDAIERGDVKALGQIMNEFQGNFDKKVAPACPDQLTAPVLHEVLEDEMIKSLSYGAKGVGSQGDGTVQFLAKDEESQKKIIEYLKDVKNMEGFPLTLKPKKAVRKAIIPVAGFGTRLFPATKAIKKDFFPILDTDGILKPVLLILLEQLVEADIEDICLVIGEEERPLYDMFFARLSSENYDKLSDEKKQYQNLLMSLANRITYVYQKERKGFGHAVYQCRDFTNDEPVLLLLGDMIYRSNTSQNCMQQMIDAYENCGLPMISMHTVDPEEVVHYGIMHGQWENNDQRLLKLDQISEKPTVDYAREYLNVPSKDSDENYYAVFGQYILTSEVFDHLEKNIKNNLLENNEIQLTTALDQTRADIGMVGFVIDGKSYDVGLPEEYVKTVSSYNKD</sequence>
<evidence type="ECO:0000256" key="5">
    <source>
        <dbReference type="ARBA" id="ARBA00022741"/>
    </source>
</evidence>
<evidence type="ECO:0000313" key="12">
    <source>
        <dbReference type="EMBL" id="SES37709.1"/>
    </source>
</evidence>
<dbReference type="eggNOG" id="COG1210">
    <property type="taxonomic scope" value="Bacteria"/>
</dbReference>
<dbReference type="SUPFAM" id="SSF55060">
    <property type="entry name" value="GHMP Kinase, C-terminal domain"/>
    <property type="match status" value="1"/>
</dbReference>
<evidence type="ECO:0000256" key="6">
    <source>
        <dbReference type="ARBA" id="ARBA00022777"/>
    </source>
</evidence>
<keyword evidence="5" id="KW-0547">Nucleotide-binding</keyword>
<accession>A0A1H9WV64</accession>
<dbReference type="GO" id="GO:0003983">
    <property type="term" value="F:UTP:glucose-1-phosphate uridylyltransferase activity"/>
    <property type="evidence" value="ECO:0007669"/>
    <property type="project" value="UniProtKB-EC"/>
</dbReference>
<feature type="coiled-coil region" evidence="9">
    <location>
        <begin position="425"/>
        <end position="452"/>
    </location>
</feature>
<dbReference type="SUPFAM" id="SSF53448">
    <property type="entry name" value="Nucleotide-diphospho-sugar transferases"/>
    <property type="match status" value="1"/>
</dbReference>
<dbReference type="InterPro" id="IPR005835">
    <property type="entry name" value="NTP_transferase_dom"/>
</dbReference>
<feature type="domain" description="GHMP kinase N-terminal" evidence="10">
    <location>
        <begin position="93"/>
        <end position="176"/>
    </location>
</feature>
<feature type="domain" description="Nucleotidyl transferase" evidence="11">
    <location>
        <begin position="356"/>
        <end position="640"/>
    </location>
</feature>
<dbReference type="PRINTS" id="PR00959">
    <property type="entry name" value="MEVGALKINASE"/>
</dbReference>
<organism evidence="12 13">
    <name type="scientific">Butyrivibrio fibrisolvens</name>
    <dbReference type="NCBI Taxonomy" id="831"/>
    <lineage>
        <taxon>Bacteria</taxon>
        <taxon>Bacillati</taxon>
        <taxon>Bacillota</taxon>
        <taxon>Clostridia</taxon>
        <taxon>Lachnospirales</taxon>
        <taxon>Lachnospiraceae</taxon>
        <taxon>Butyrivibrio</taxon>
    </lineage>
</organism>
<dbReference type="GO" id="GO:0006011">
    <property type="term" value="P:UDP-alpha-D-glucose metabolic process"/>
    <property type="evidence" value="ECO:0007669"/>
    <property type="project" value="InterPro"/>
</dbReference>
<comment type="catalytic activity">
    <reaction evidence="8">
        <text>alpha-D-glucose 1-phosphate + UTP + H(+) = UDP-alpha-D-glucose + diphosphate</text>
        <dbReference type="Rhea" id="RHEA:19889"/>
        <dbReference type="ChEBI" id="CHEBI:15378"/>
        <dbReference type="ChEBI" id="CHEBI:33019"/>
        <dbReference type="ChEBI" id="CHEBI:46398"/>
        <dbReference type="ChEBI" id="CHEBI:58601"/>
        <dbReference type="ChEBI" id="CHEBI:58885"/>
        <dbReference type="EC" id="2.7.7.9"/>
    </reaction>
</comment>
<gene>
    <name evidence="12" type="ORF">SAMN04487884_1359</name>
</gene>
<dbReference type="Gene3D" id="3.30.230.10">
    <property type="match status" value="1"/>
</dbReference>
<dbReference type="Pfam" id="PF00483">
    <property type="entry name" value="NTP_transferase"/>
    <property type="match status" value="1"/>
</dbReference>
<dbReference type="PANTHER" id="PTHR43197">
    <property type="entry name" value="UTP--GLUCOSE-1-PHOSPHATE URIDYLYLTRANSFERASE"/>
    <property type="match status" value="1"/>
</dbReference>
<dbReference type="SUPFAM" id="SSF54211">
    <property type="entry name" value="Ribosomal protein S5 domain 2-like"/>
    <property type="match status" value="1"/>
</dbReference>
<evidence type="ECO:0000256" key="2">
    <source>
        <dbReference type="ARBA" id="ARBA00012415"/>
    </source>
</evidence>
<evidence type="ECO:0000256" key="8">
    <source>
        <dbReference type="ARBA" id="ARBA00048128"/>
    </source>
</evidence>
<dbReference type="GO" id="GO:0005524">
    <property type="term" value="F:ATP binding"/>
    <property type="evidence" value="ECO:0007669"/>
    <property type="project" value="UniProtKB-KW"/>
</dbReference>
<evidence type="ECO:0000256" key="4">
    <source>
        <dbReference type="ARBA" id="ARBA00022695"/>
    </source>
</evidence>
<dbReference type="Pfam" id="PF00288">
    <property type="entry name" value="GHMP_kinases_N"/>
    <property type="match status" value="1"/>
</dbReference>
<keyword evidence="6" id="KW-0418">Kinase</keyword>
<evidence type="ECO:0000259" key="11">
    <source>
        <dbReference type="Pfam" id="PF00483"/>
    </source>
</evidence>
<dbReference type="InterPro" id="IPR005771">
    <property type="entry name" value="GalU_uridylyltTrfase_bac/arc"/>
</dbReference>
<dbReference type="Gene3D" id="3.30.70.890">
    <property type="entry name" value="GHMP kinase, C-terminal domain"/>
    <property type="match status" value="1"/>
</dbReference>
<dbReference type="Proteomes" id="UP000182584">
    <property type="component" value="Unassembled WGS sequence"/>
</dbReference>
<name>A0A1H9WV64_BUTFI</name>
<evidence type="ECO:0000259" key="10">
    <source>
        <dbReference type="Pfam" id="PF00288"/>
    </source>
</evidence>
<reference evidence="12 13" key="1">
    <citation type="submission" date="2016-10" db="EMBL/GenBank/DDBJ databases">
        <authorList>
            <person name="de Groot N.N."/>
        </authorList>
    </citation>
    <scope>NUCLEOTIDE SEQUENCE [LARGE SCALE GENOMIC DNA]</scope>
    <source>
        <strain evidence="12 13">AR40</strain>
    </source>
</reference>
<keyword evidence="4 12" id="KW-0548">Nucleotidyltransferase</keyword>
<evidence type="ECO:0000256" key="3">
    <source>
        <dbReference type="ARBA" id="ARBA00022679"/>
    </source>
</evidence>
<dbReference type="AlphaFoldDB" id="A0A1H9WV64"/>
<evidence type="ECO:0000313" key="13">
    <source>
        <dbReference type="Proteomes" id="UP000182584"/>
    </source>
</evidence>
<evidence type="ECO:0000256" key="9">
    <source>
        <dbReference type="SAM" id="Coils"/>
    </source>
</evidence>
<dbReference type="EMBL" id="FOGJ01000035">
    <property type="protein sequence ID" value="SES37709.1"/>
    <property type="molecule type" value="Genomic_DNA"/>
</dbReference>
<dbReference type="InterPro" id="IPR006204">
    <property type="entry name" value="GHMP_kinase_N_dom"/>
</dbReference>
<evidence type="ECO:0000256" key="7">
    <source>
        <dbReference type="ARBA" id="ARBA00022840"/>
    </source>
</evidence>
<keyword evidence="7" id="KW-0067">ATP-binding</keyword>
<dbReference type="PANTHER" id="PTHR43197:SF1">
    <property type="entry name" value="UTP--GLUCOSE-1-PHOSPHATE URIDYLYLTRANSFERASE"/>
    <property type="match status" value="1"/>
</dbReference>
<dbReference type="Gene3D" id="3.90.550.10">
    <property type="entry name" value="Spore Coat Polysaccharide Biosynthesis Protein SpsA, Chain A"/>
    <property type="match status" value="1"/>
</dbReference>
<comment type="similarity">
    <text evidence="1">Belongs to the UDPGP type 2 family.</text>
</comment>
<keyword evidence="3 12" id="KW-0808">Transferase</keyword>
<dbReference type="RefSeq" id="WP_074758611.1">
    <property type="nucleotide sequence ID" value="NZ_FOGJ01000035.1"/>
</dbReference>
<dbReference type="EC" id="2.7.7.9" evidence="2"/>
<protein>
    <recommendedName>
        <fullName evidence="2">UTP--glucose-1-phosphate uridylyltransferase</fullName>
        <ecNumber evidence="2">2.7.7.9</ecNumber>
    </recommendedName>
</protein>